<dbReference type="EMBL" id="CM037619">
    <property type="protein sequence ID" value="KAH8006392.1"/>
    <property type="molecule type" value="Genomic_DNA"/>
</dbReference>
<proteinExistence type="predicted"/>
<reference evidence="1" key="1">
    <citation type="submission" date="2021-08" db="EMBL/GenBank/DDBJ databases">
        <title>The first chromosome-level gecko genome reveals the dynamic sex chromosomes of Neotropical dwarf geckos (Sphaerodactylidae: Sphaerodactylus).</title>
        <authorList>
            <person name="Pinto B.J."/>
            <person name="Keating S.E."/>
            <person name="Gamble T."/>
        </authorList>
    </citation>
    <scope>NUCLEOTIDE SEQUENCE</scope>
    <source>
        <strain evidence="1">TG3544</strain>
    </source>
</reference>
<comment type="caution">
    <text evidence="1">The sequence shown here is derived from an EMBL/GenBank/DDBJ whole genome shotgun (WGS) entry which is preliminary data.</text>
</comment>
<keyword evidence="2" id="KW-1185">Reference proteome</keyword>
<evidence type="ECO:0000313" key="1">
    <source>
        <dbReference type="EMBL" id="KAH8006392.1"/>
    </source>
</evidence>
<name>A0ACB8FM99_9SAUR</name>
<dbReference type="Proteomes" id="UP000827872">
    <property type="component" value="Linkage Group LG06"/>
</dbReference>
<organism evidence="1 2">
    <name type="scientific">Sphaerodactylus townsendi</name>
    <dbReference type="NCBI Taxonomy" id="933632"/>
    <lineage>
        <taxon>Eukaryota</taxon>
        <taxon>Metazoa</taxon>
        <taxon>Chordata</taxon>
        <taxon>Craniata</taxon>
        <taxon>Vertebrata</taxon>
        <taxon>Euteleostomi</taxon>
        <taxon>Lepidosauria</taxon>
        <taxon>Squamata</taxon>
        <taxon>Bifurcata</taxon>
        <taxon>Gekkota</taxon>
        <taxon>Sphaerodactylidae</taxon>
        <taxon>Sphaerodactylus</taxon>
    </lineage>
</organism>
<accession>A0ACB8FM99</accession>
<gene>
    <name evidence="1" type="ORF">K3G42_003460</name>
</gene>
<evidence type="ECO:0000313" key="2">
    <source>
        <dbReference type="Proteomes" id="UP000827872"/>
    </source>
</evidence>
<protein>
    <submittedName>
        <fullName evidence="1">Uncharacterized protein</fullName>
    </submittedName>
</protein>
<sequence length="230" mass="25849">MINPKPLSLPPWTTACRAYWGSIWNFRRIFITPMKSGSREKFSRSPSAGKNCFAVNDGAGEQNWNQRPDRRCFAPGRKGKSFWLLCLAGDTVLSCLLRPPQLIALDFASVFPFPLPPVNIGLQVATKILLWICLQRCDIIYIGHACFELEGPCWSWKRACLTRSLQKWGGTQMRGLFPTHPFFVPLKLVSGFSVAVGDTPNKLLSKQLDEKLLVGSQSVTCLFLSHIFMV</sequence>